<dbReference type="InterPro" id="IPR002575">
    <property type="entry name" value="Aminoglycoside_PTrfase"/>
</dbReference>
<dbReference type="Pfam" id="PF01636">
    <property type="entry name" value="APH"/>
    <property type="match status" value="1"/>
</dbReference>
<reference evidence="2 3" key="1">
    <citation type="submission" date="2020-07" db="EMBL/GenBank/DDBJ databases">
        <title>Sequencing the genomes of 1000 actinobacteria strains.</title>
        <authorList>
            <person name="Klenk H.-P."/>
        </authorList>
    </citation>
    <scope>NUCLEOTIDE SEQUENCE [LARGE SCALE GENOMIC DNA]</scope>
    <source>
        <strain evidence="2 3">DSM 18448</strain>
    </source>
</reference>
<dbReference type="InterPro" id="IPR011009">
    <property type="entry name" value="Kinase-like_dom_sf"/>
</dbReference>
<dbReference type="EMBL" id="JACBZH010000001">
    <property type="protein sequence ID" value="NYH93006.1"/>
    <property type="molecule type" value="Genomic_DNA"/>
</dbReference>
<dbReference type="GO" id="GO:0016301">
    <property type="term" value="F:kinase activity"/>
    <property type="evidence" value="ECO:0007669"/>
    <property type="project" value="UniProtKB-KW"/>
</dbReference>
<dbReference type="Proteomes" id="UP000579605">
    <property type="component" value="Unassembled WGS sequence"/>
</dbReference>
<dbReference type="AlphaFoldDB" id="A0A852ZWB9"/>
<dbReference type="InterPro" id="IPR051678">
    <property type="entry name" value="AGP_Transferase"/>
</dbReference>
<evidence type="ECO:0000313" key="3">
    <source>
        <dbReference type="Proteomes" id="UP000579605"/>
    </source>
</evidence>
<comment type="caution">
    <text evidence="2">The sequence shown here is derived from an EMBL/GenBank/DDBJ whole genome shotgun (WGS) entry which is preliminary data.</text>
</comment>
<dbReference type="PANTHER" id="PTHR21310">
    <property type="entry name" value="AMINOGLYCOSIDE PHOSPHOTRANSFERASE-RELATED-RELATED"/>
    <property type="match status" value="1"/>
</dbReference>
<keyword evidence="3" id="KW-1185">Reference proteome</keyword>
<sequence>MDFQPIERPPDAFQQSVTADQVVAMSLRAFGPHVQVRAGVELGNGSYNNTYRVDLTGDLDANVTEGVDAHPPQDRSVILRVAPEPARQFRTEREFLRNEVASIPLLSPIAALMPRLLAADFSHAVVNRDYVFQSLLDGVPAPQGLAAYPRASWAAFFRSLGAITRTVHDVRGEGFGPVNGPAFATWAEALAARLADLAADLDDLGLDATDVRQVAEVAGRHLGVLNRIREPRLLHGDLWTVNVMVAPDAPEPTICGVFDCDRTSWGDPEADWSILLAGRRPGTERDAFWDAYGPLANSGEARLRRLIYRASHLGAARLERHRLGNAVGVAESYDELREILALLTD</sequence>
<evidence type="ECO:0000259" key="1">
    <source>
        <dbReference type="Pfam" id="PF01636"/>
    </source>
</evidence>
<feature type="domain" description="Aminoglycoside phosphotransferase" evidence="1">
    <location>
        <begin position="75"/>
        <end position="304"/>
    </location>
</feature>
<dbReference type="PANTHER" id="PTHR21310:SF15">
    <property type="entry name" value="AMINOGLYCOSIDE PHOSPHOTRANSFERASE DOMAIN-CONTAINING PROTEIN"/>
    <property type="match status" value="1"/>
</dbReference>
<proteinExistence type="predicted"/>
<dbReference type="Gene3D" id="3.90.1200.10">
    <property type="match status" value="1"/>
</dbReference>
<organism evidence="2 3">
    <name type="scientific">Actinopolymorpha rutila</name>
    <dbReference type="NCBI Taxonomy" id="446787"/>
    <lineage>
        <taxon>Bacteria</taxon>
        <taxon>Bacillati</taxon>
        <taxon>Actinomycetota</taxon>
        <taxon>Actinomycetes</taxon>
        <taxon>Propionibacteriales</taxon>
        <taxon>Actinopolymorphaceae</taxon>
        <taxon>Actinopolymorpha</taxon>
    </lineage>
</organism>
<protein>
    <submittedName>
        <fullName evidence="2">Aminoglycoside phosphotransferase (APT) family kinase protein</fullName>
    </submittedName>
</protein>
<accession>A0A852ZWB9</accession>
<keyword evidence="2" id="KW-0418">Kinase</keyword>
<dbReference type="SUPFAM" id="SSF56112">
    <property type="entry name" value="Protein kinase-like (PK-like)"/>
    <property type="match status" value="1"/>
</dbReference>
<keyword evidence="2" id="KW-0808">Transferase</keyword>
<dbReference type="RefSeq" id="WP_179790470.1">
    <property type="nucleotide sequence ID" value="NZ_BAAARR010000031.1"/>
</dbReference>
<evidence type="ECO:0000313" key="2">
    <source>
        <dbReference type="EMBL" id="NYH93006.1"/>
    </source>
</evidence>
<name>A0A852ZWB9_9ACTN</name>
<gene>
    <name evidence="2" type="ORF">F4554_005644</name>
</gene>